<dbReference type="EMBL" id="LSRX01000233">
    <property type="protein sequence ID" value="OLQ03554.1"/>
    <property type="molecule type" value="Genomic_DNA"/>
</dbReference>
<dbReference type="Proteomes" id="UP000186817">
    <property type="component" value="Unassembled WGS sequence"/>
</dbReference>
<accession>A0A1Q9E814</accession>
<dbReference type="OrthoDB" id="430557at2759"/>
<sequence>MTLRYAEGDFVCQECGSTRMEYDDCKFCCLSCGTVHDCFDPLGLSAIDEDEHVEVSVFETQTKQGVRAYEARHTHLADLSRRRWRRTVRCRAEGAPIKGYWEYRSTAQRSRNCQSERPEEEKARKELLPEGI</sequence>
<protein>
    <submittedName>
        <fullName evidence="2">Uncharacterized protein</fullName>
    </submittedName>
</protein>
<keyword evidence="3" id="KW-1185">Reference proteome</keyword>
<organism evidence="2 3">
    <name type="scientific">Symbiodinium microadriaticum</name>
    <name type="common">Dinoflagellate</name>
    <name type="synonym">Zooxanthella microadriatica</name>
    <dbReference type="NCBI Taxonomy" id="2951"/>
    <lineage>
        <taxon>Eukaryota</taxon>
        <taxon>Sar</taxon>
        <taxon>Alveolata</taxon>
        <taxon>Dinophyceae</taxon>
        <taxon>Suessiales</taxon>
        <taxon>Symbiodiniaceae</taxon>
        <taxon>Symbiodinium</taxon>
    </lineage>
</organism>
<evidence type="ECO:0000313" key="2">
    <source>
        <dbReference type="EMBL" id="OLQ03554.1"/>
    </source>
</evidence>
<reference evidence="2 3" key="1">
    <citation type="submission" date="2016-02" db="EMBL/GenBank/DDBJ databases">
        <title>Genome analysis of coral dinoflagellate symbionts highlights evolutionary adaptations to a symbiotic lifestyle.</title>
        <authorList>
            <person name="Aranda M."/>
            <person name="Li Y."/>
            <person name="Liew Y.J."/>
            <person name="Baumgarten S."/>
            <person name="Simakov O."/>
            <person name="Wilson M."/>
            <person name="Piel J."/>
            <person name="Ashoor H."/>
            <person name="Bougouffa S."/>
            <person name="Bajic V.B."/>
            <person name="Ryu T."/>
            <person name="Ravasi T."/>
            <person name="Bayer T."/>
            <person name="Micklem G."/>
            <person name="Kim H."/>
            <person name="Bhak J."/>
            <person name="Lajeunesse T.C."/>
            <person name="Voolstra C.R."/>
        </authorList>
    </citation>
    <scope>NUCLEOTIDE SEQUENCE [LARGE SCALE GENOMIC DNA]</scope>
    <source>
        <strain evidence="2 3">CCMP2467</strain>
    </source>
</reference>
<feature type="compositionally biased region" description="Basic and acidic residues" evidence="1">
    <location>
        <begin position="114"/>
        <end position="132"/>
    </location>
</feature>
<dbReference type="AlphaFoldDB" id="A0A1Q9E814"/>
<evidence type="ECO:0000313" key="3">
    <source>
        <dbReference type="Proteomes" id="UP000186817"/>
    </source>
</evidence>
<comment type="caution">
    <text evidence="2">The sequence shown here is derived from an EMBL/GenBank/DDBJ whole genome shotgun (WGS) entry which is preliminary data.</text>
</comment>
<feature type="region of interest" description="Disordered" evidence="1">
    <location>
        <begin position="107"/>
        <end position="132"/>
    </location>
</feature>
<name>A0A1Q9E814_SYMMI</name>
<proteinExistence type="predicted"/>
<evidence type="ECO:0000256" key="1">
    <source>
        <dbReference type="SAM" id="MobiDB-lite"/>
    </source>
</evidence>
<gene>
    <name evidence="2" type="ORF">AK812_SmicGene13488</name>
</gene>